<keyword evidence="3" id="KW-1185">Reference proteome</keyword>
<organism evidence="2 3">
    <name type="scientific">Synaphobranchus kaupii</name>
    <name type="common">Kaup's arrowtooth eel</name>
    <dbReference type="NCBI Taxonomy" id="118154"/>
    <lineage>
        <taxon>Eukaryota</taxon>
        <taxon>Metazoa</taxon>
        <taxon>Chordata</taxon>
        <taxon>Craniata</taxon>
        <taxon>Vertebrata</taxon>
        <taxon>Euteleostomi</taxon>
        <taxon>Actinopterygii</taxon>
        <taxon>Neopterygii</taxon>
        <taxon>Teleostei</taxon>
        <taxon>Anguilliformes</taxon>
        <taxon>Synaphobranchidae</taxon>
        <taxon>Synaphobranchus</taxon>
    </lineage>
</organism>
<sequence>MGIKARKTVTQDEERKPYQALKRRRPEMGLKGQGPGTARRVLTFAFQHPLIAKNVNLASRGVNFDTDSPILMTHDRRSRRPRDDSLWSSEGHRLCAARQPKTQQLLGFL</sequence>
<accession>A0A9Q1EV02</accession>
<dbReference type="EMBL" id="JAINUF010000012">
    <property type="protein sequence ID" value="KAJ8345562.1"/>
    <property type="molecule type" value="Genomic_DNA"/>
</dbReference>
<evidence type="ECO:0000256" key="1">
    <source>
        <dbReference type="SAM" id="MobiDB-lite"/>
    </source>
</evidence>
<evidence type="ECO:0000313" key="3">
    <source>
        <dbReference type="Proteomes" id="UP001152622"/>
    </source>
</evidence>
<proteinExistence type="predicted"/>
<comment type="caution">
    <text evidence="2">The sequence shown here is derived from an EMBL/GenBank/DDBJ whole genome shotgun (WGS) entry which is preliminary data.</text>
</comment>
<protein>
    <submittedName>
        <fullName evidence="2">Uncharacterized protein</fullName>
    </submittedName>
</protein>
<evidence type="ECO:0000313" key="2">
    <source>
        <dbReference type="EMBL" id="KAJ8345562.1"/>
    </source>
</evidence>
<dbReference type="Proteomes" id="UP001152622">
    <property type="component" value="Chromosome 12"/>
</dbReference>
<gene>
    <name evidence="2" type="ORF">SKAU_G00297550</name>
</gene>
<reference evidence="2" key="1">
    <citation type="journal article" date="2023" name="Science">
        <title>Genome structures resolve the early diversification of teleost fishes.</title>
        <authorList>
            <person name="Parey E."/>
            <person name="Louis A."/>
            <person name="Montfort J."/>
            <person name="Bouchez O."/>
            <person name="Roques C."/>
            <person name="Iampietro C."/>
            <person name="Lluch J."/>
            <person name="Castinel A."/>
            <person name="Donnadieu C."/>
            <person name="Desvignes T."/>
            <person name="Floi Bucao C."/>
            <person name="Jouanno E."/>
            <person name="Wen M."/>
            <person name="Mejri S."/>
            <person name="Dirks R."/>
            <person name="Jansen H."/>
            <person name="Henkel C."/>
            <person name="Chen W.J."/>
            <person name="Zahm M."/>
            <person name="Cabau C."/>
            <person name="Klopp C."/>
            <person name="Thompson A.W."/>
            <person name="Robinson-Rechavi M."/>
            <person name="Braasch I."/>
            <person name="Lecointre G."/>
            <person name="Bobe J."/>
            <person name="Postlethwait J.H."/>
            <person name="Berthelot C."/>
            <person name="Roest Crollius H."/>
            <person name="Guiguen Y."/>
        </authorList>
    </citation>
    <scope>NUCLEOTIDE SEQUENCE</scope>
    <source>
        <strain evidence="2">WJC10195</strain>
    </source>
</reference>
<feature type="region of interest" description="Disordered" evidence="1">
    <location>
        <begin position="1"/>
        <end position="36"/>
    </location>
</feature>
<dbReference type="AlphaFoldDB" id="A0A9Q1EV02"/>
<name>A0A9Q1EV02_SYNKA</name>